<evidence type="ECO:0000313" key="1">
    <source>
        <dbReference type="EMBL" id="MBO4206347.1"/>
    </source>
</evidence>
<dbReference type="SUPFAM" id="SSF52540">
    <property type="entry name" value="P-loop containing nucleoside triphosphate hydrolases"/>
    <property type="match status" value="1"/>
</dbReference>
<sequence length="179" mass="19869">MIIWLNGAFGAGKTTVAGELCRRLPAARLFDPERVGAVLRRVRPVPTGDYQDLPAWRRWTVRLTWLAARGGRPVVVPMTVWRPDHRAALLGGLRERGLAVRQVVLRVPPSVLRDRIDADRVEAAARDWRHAHLDRTVAGLAGCEPGTIEVTHHGRAPGEVAAEIVARLDLNRPTSKRRS</sequence>
<dbReference type="Gene3D" id="3.40.50.300">
    <property type="entry name" value="P-loop containing nucleotide triphosphate hydrolases"/>
    <property type="match status" value="1"/>
</dbReference>
<organism evidence="1 2">
    <name type="scientific">Micromonospora echinofusca</name>
    <dbReference type="NCBI Taxonomy" id="47858"/>
    <lineage>
        <taxon>Bacteria</taxon>
        <taxon>Bacillati</taxon>
        <taxon>Actinomycetota</taxon>
        <taxon>Actinomycetes</taxon>
        <taxon>Micromonosporales</taxon>
        <taxon>Micromonosporaceae</taxon>
        <taxon>Micromonospora</taxon>
    </lineage>
</organism>
<dbReference type="EMBL" id="WVUH01000063">
    <property type="protein sequence ID" value="MBO4206347.1"/>
    <property type="molecule type" value="Genomic_DNA"/>
</dbReference>
<proteinExistence type="predicted"/>
<protein>
    <submittedName>
        <fullName evidence="1">AAA family ATPase</fullName>
    </submittedName>
</protein>
<gene>
    <name evidence="1" type="ORF">GSF22_10065</name>
</gene>
<comment type="caution">
    <text evidence="1">The sequence shown here is derived from an EMBL/GenBank/DDBJ whole genome shotgun (WGS) entry which is preliminary data.</text>
</comment>
<keyword evidence="2" id="KW-1185">Reference proteome</keyword>
<evidence type="ECO:0000313" key="2">
    <source>
        <dbReference type="Proteomes" id="UP000823521"/>
    </source>
</evidence>
<dbReference type="InterPro" id="IPR027417">
    <property type="entry name" value="P-loop_NTPase"/>
</dbReference>
<reference evidence="1 2" key="1">
    <citation type="submission" date="2019-12" db="EMBL/GenBank/DDBJ databases">
        <title>Whole genome sequencing of endophytic Actinobacterium Micromonospora sp. MPMI6T.</title>
        <authorList>
            <person name="Evv R."/>
            <person name="Podile A.R."/>
        </authorList>
    </citation>
    <scope>NUCLEOTIDE SEQUENCE [LARGE SCALE GENOMIC DNA]</scope>
    <source>
        <strain evidence="1 2">MPMI6</strain>
    </source>
</reference>
<dbReference type="Proteomes" id="UP000823521">
    <property type="component" value="Unassembled WGS sequence"/>
</dbReference>
<accession>A0ABS3VPB6</accession>
<dbReference type="RefSeq" id="WP_208813200.1">
    <property type="nucleotide sequence ID" value="NZ_WVUH01000063.1"/>
</dbReference>
<name>A0ABS3VPB6_MICEH</name>
<dbReference type="Pfam" id="PF13671">
    <property type="entry name" value="AAA_33"/>
    <property type="match status" value="1"/>
</dbReference>